<gene>
    <name evidence="2" type="ORF">Mal4_41380</name>
</gene>
<dbReference type="KEGG" id="mri:Mal4_41380"/>
<dbReference type="RefSeq" id="WP_145370939.1">
    <property type="nucleotide sequence ID" value="NZ_CP036275.1"/>
</dbReference>
<dbReference type="InterPro" id="IPR027417">
    <property type="entry name" value="P-loop_NTPase"/>
</dbReference>
<dbReference type="InterPro" id="IPR014018">
    <property type="entry name" value="SecA_motor_DEAD"/>
</dbReference>
<dbReference type="Pfam" id="PF21090">
    <property type="entry name" value="P-loop_SecA"/>
    <property type="match status" value="1"/>
</dbReference>
<evidence type="ECO:0000313" key="3">
    <source>
        <dbReference type="Proteomes" id="UP000320496"/>
    </source>
</evidence>
<feature type="domain" description="SecA family profile" evidence="1">
    <location>
        <begin position="1"/>
        <end position="182"/>
    </location>
</feature>
<dbReference type="Proteomes" id="UP000320496">
    <property type="component" value="Chromosome"/>
</dbReference>
<sequence>MGWLDWLRLRHMRSVRCEPDLIWLSNEARWQGVVDDVCNRLSDGTHLVVVAQFPDALDTAACSLKEEGVPVTLWHPPGSADELARELEGNVDRVHLTLAELLPPRLSTPENLEADPLTLIAVERHPLRSMDRALVEFANAWPAPARIRYHLSLDDALLQRFAGPQVKALLERIGLEEHETVQNHLVGRRIAHAQRQIETAAVSREPARSAADWLERNCPQ</sequence>
<dbReference type="InterPro" id="IPR044722">
    <property type="entry name" value="SecA_SF2_C"/>
</dbReference>
<dbReference type="Gene3D" id="3.40.50.300">
    <property type="entry name" value="P-loop containing nucleotide triphosphate hydrolases"/>
    <property type="match status" value="1"/>
</dbReference>
<accession>A0A517ZBI2</accession>
<dbReference type="EMBL" id="CP036275">
    <property type="protein sequence ID" value="QDU39791.1"/>
    <property type="molecule type" value="Genomic_DNA"/>
</dbReference>
<evidence type="ECO:0000259" key="1">
    <source>
        <dbReference type="PROSITE" id="PS51196"/>
    </source>
</evidence>
<dbReference type="OrthoDB" id="274513at2"/>
<reference evidence="2 3" key="1">
    <citation type="submission" date="2019-02" db="EMBL/GenBank/DDBJ databases">
        <title>Deep-cultivation of Planctomycetes and their phenomic and genomic characterization uncovers novel biology.</title>
        <authorList>
            <person name="Wiegand S."/>
            <person name="Jogler M."/>
            <person name="Boedeker C."/>
            <person name="Pinto D."/>
            <person name="Vollmers J."/>
            <person name="Rivas-Marin E."/>
            <person name="Kohn T."/>
            <person name="Peeters S.H."/>
            <person name="Heuer A."/>
            <person name="Rast P."/>
            <person name="Oberbeckmann S."/>
            <person name="Bunk B."/>
            <person name="Jeske O."/>
            <person name="Meyerdierks A."/>
            <person name="Storesund J.E."/>
            <person name="Kallscheuer N."/>
            <person name="Luecker S."/>
            <person name="Lage O.M."/>
            <person name="Pohl T."/>
            <person name="Merkel B.J."/>
            <person name="Hornburger P."/>
            <person name="Mueller R.-W."/>
            <person name="Bruemmer F."/>
            <person name="Labrenz M."/>
            <person name="Spormann A.M."/>
            <person name="Op den Camp H."/>
            <person name="Overmann J."/>
            <person name="Amann R."/>
            <person name="Jetten M.S.M."/>
            <person name="Mascher T."/>
            <person name="Medema M.H."/>
            <person name="Devos D.P."/>
            <person name="Kaster A.-K."/>
            <person name="Ovreas L."/>
            <person name="Rohde M."/>
            <person name="Galperin M.Y."/>
            <person name="Jogler C."/>
        </authorList>
    </citation>
    <scope>NUCLEOTIDE SEQUENCE [LARGE SCALE GENOMIC DNA]</scope>
    <source>
        <strain evidence="2 3">Mal4</strain>
    </source>
</reference>
<protein>
    <submittedName>
        <fullName evidence="2">Preprotein translocase subunit SecA</fullName>
    </submittedName>
</protein>
<evidence type="ECO:0000313" key="2">
    <source>
        <dbReference type="EMBL" id="QDU39791.1"/>
    </source>
</evidence>
<keyword evidence="3" id="KW-1185">Reference proteome</keyword>
<dbReference type="AlphaFoldDB" id="A0A517ZBI2"/>
<organism evidence="2 3">
    <name type="scientific">Maioricimonas rarisocia</name>
    <dbReference type="NCBI Taxonomy" id="2528026"/>
    <lineage>
        <taxon>Bacteria</taxon>
        <taxon>Pseudomonadati</taxon>
        <taxon>Planctomycetota</taxon>
        <taxon>Planctomycetia</taxon>
        <taxon>Planctomycetales</taxon>
        <taxon>Planctomycetaceae</taxon>
        <taxon>Maioricimonas</taxon>
    </lineage>
</organism>
<name>A0A517ZBI2_9PLAN</name>
<dbReference type="PROSITE" id="PS51196">
    <property type="entry name" value="SECA_MOTOR_DEAD"/>
    <property type="match status" value="1"/>
</dbReference>
<proteinExistence type="predicted"/>